<keyword evidence="3" id="KW-1185">Reference proteome</keyword>
<evidence type="ECO:0000256" key="1">
    <source>
        <dbReference type="SAM" id="MobiDB-lite"/>
    </source>
</evidence>
<dbReference type="RefSeq" id="WP_306837150.1">
    <property type="nucleotide sequence ID" value="NZ_JAUSRA010000001.1"/>
</dbReference>
<feature type="region of interest" description="Disordered" evidence="1">
    <location>
        <begin position="1"/>
        <end position="41"/>
    </location>
</feature>
<dbReference type="Proteomes" id="UP001240984">
    <property type="component" value="Unassembled WGS sequence"/>
</dbReference>
<gene>
    <name evidence="2" type="ORF">J2S43_007421</name>
</gene>
<evidence type="ECO:0000313" key="3">
    <source>
        <dbReference type="Proteomes" id="UP001240984"/>
    </source>
</evidence>
<name>A0ABT9N5C4_9ACTN</name>
<accession>A0ABT9N5C4</accession>
<sequence length="95" mass="10202">MFDAESLGEVGRWIGDGGAADEHDGPAAQARPVERAGLVGADQHDRRVRVVRAGRRRVGGDLELGAGHRGEPQQIVEQCLVGRDDEWPEAGASHR</sequence>
<protein>
    <submittedName>
        <fullName evidence="2">Uncharacterized protein</fullName>
    </submittedName>
</protein>
<organism evidence="2 3">
    <name type="scientific">Catenuloplanes nepalensis</name>
    <dbReference type="NCBI Taxonomy" id="587533"/>
    <lineage>
        <taxon>Bacteria</taxon>
        <taxon>Bacillati</taxon>
        <taxon>Actinomycetota</taxon>
        <taxon>Actinomycetes</taxon>
        <taxon>Micromonosporales</taxon>
        <taxon>Micromonosporaceae</taxon>
        <taxon>Catenuloplanes</taxon>
    </lineage>
</organism>
<evidence type="ECO:0000313" key="2">
    <source>
        <dbReference type="EMBL" id="MDP9798909.1"/>
    </source>
</evidence>
<comment type="caution">
    <text evidence="2">The sequence shown here is derived from an EMBL/GenBank/DDBJ whole genome shotgun (WGS) entry which is preliminary data.</text>
</comment>
<proteinExistence type="predicted"/>
<dbReference type="EMBL" id="JAUSRA010000001">
    <property type="protein sequence ID" value="MDP9798909.1"/>
    <property type="molecule type" value="Genomic_DNA"/>
</dbReference>
<reference evidence="2 3" key="1">
    <citation type="submission" date="2023-07" db="EMBL/GenBank/DDBJ databases">
        <title>Sequencing the genomes of 1000 actinobacteria strains.</title>
        <authorList>
            <person name="Klenk H.-P."/>
        </authorList>
    </citation>
    <scope>NUCLEOTIDE SEQUENCE [LARGE SCALE GENOMIC DNA]</scope>
    <source>
        <strain evidence="2 3">DSM 44710</strain>
    </source>
</reference>